<accession>A0A7S3N9F7</accession>
<evidence type="ECO:0000313" key="2">
    <source>
        <dbReference type="EMBL" id="CAE0348592.1"/>
    </source>
</evidence>
<organism evidence="2">
    <name type="scientific">Euplotes harpa</name>
    <dbReference type="NCBI Taxonomy" id="151035"/>
    <lineage>
        <taxon>Eukaryota</taxon>
        <taxon>Sar</taxon>
        <taxon>Alveolata</taxon>
        <taxon>Ciliophora</taxon>
        <taxon>Intramacronucleata</taxon>
        <taxon>Spirotrichea</taxon>
        <taxon>Hypotrichia</taxon>
        <taxon>Euplotida</taxon>
        <taxon>Euplotidae</taxon>
        <taxon>Euplotes</taxon>
    </lineage>
</organism>
<dbReference type="AlphaFoldDB" id="A0A7S3N9F7"/>
<name>A0A7S3N9F7_9SPIT</name>
<sequence>MDKRQSQHQIFEQQQTAAQAKKMRASRSIDYCGEEDVRLPPIKGGLEQSQTMGGSPGNSKERLYQIRKHLKEGKLKGKLSNKYNVDRLFPIYGCFDSKSVFKTTTKTLQAKFEEREPLTPSSLQYFHKNDFMKKYTEEMLKAKNMMNNKH</sequence>
<proteinExistence type="predicted"/>
<gene>
    <name evidence="2" type="ORF">EHAR0213_LOCUS7503</name>
</gene>
<protein>
    <submittedName>
        <fullName evidence="2">Uncharacterized protein</fullName>
    </submittedName>
</protein>
<feature type="region of interest" description="Disordered" evidence="1">
    <location>
        <begin position="1"/>
        <end position="23"/>
    </location>
</feature>
<feature type="compositionally biased region" description="Polar residues" evidence="1">
    <location>
        <begin position="7"/>
        <end position="18"/>
    </location>
</feature>
<dbReference type="EMBL" id="HBII01017669">
    <property type="protein sequence ID" value="CAE0348592.1"/>
    <property type="molecule type" value="Transcribed_RNA"/>
</dbReference>
<feature type="region of interest" description="Disordered" evidence="1">
    <location>
        <begin position="40"/>
        <end position="60"/>
    </location>
</feature>
<reference evidence="2" key="1">
    <citation type="submission" date="2021-01" db="EMBL/GenBank/DDBJ databases">
        <authorList>
            <person name="Corre E."/>
            <person name="Pelletier E."/>
            <person name="Niang G."/>
            <person name="Scheremetjew M."/>
            <person name="Finn R."/>
            <person name="Kale V."/>
            <person name="Holt S."/>
            <person name="Cochrane G."/>
            <person name="Meng A."/>
            <person name="Brown T."/>
            <person name="Cohen L."/>
        </authorList>
    </citation>
    <scope>NUCLEOTIDE SEQUENCE</scope>
    <source>
        <strain evidence="2">FSP1.4</strain>
    </source>
</reference>
<evidence type="ECO:0000256" key="1">
    <source>
        <dbReference type="SAM" id="MobiDB-lite"/>
    </source>
</evidence>